<evidence type="ECO:0000313" key="1">
    <source>
        <dbReference type="EMBL" id="KAI4376605.1"/>
    </source>
</evidence>
<keyword evidence="2" id="KW-1185">Reference proteome</keyword>
<evidence type="ECO:0000313" key="2">
    <source>
        <dbReference type="Proteomes" id="UP001057402"/>
    </source>
</evidence>
<proteinExistence type="predicted"/>
<organism evidence="1 2">
    <name type="scientific">Melastoma candidum</name>
    <dbReference type="NCBI Taxonomy" id="119954"/>
    <lineage>
        <taxon>Eukaryota</taxon>
        <taxon>Viridiplantae</taxon>
        <taxon>Streptophyta</taxon>
        <taxon>Embryophyta</taxon>
        <taxon>Tracheophyta</taxon>
        <taxon>Spermatophyta</taxon>
        <taxon>Magnoliopsida</taxon>
        <taxon>eudicotyledons</taxon>
        <taxon>Gunneridae</taxon>
        <taxon>Pentapetalae</taxon>
        <taxon>rosids</taxon>
        <taxon>malvids</taxon>
        <taxon>Myrtales</taxon>
        <taxon>Melastomataceae</taxon>
        <taxon>Melastomatoideae</taxon>
        <taxon>Melastomateae</taxon>
        <taxon>Melastoma</taxon>
    </lineage>
</organism>
<accession>A0ACB9RCF5</accession>
<comment type="caution">
    <text evidence="1">The sequence shown here is derived from an EMBL/GenBank/DDBJ whole genome shotgun (WGS) entry which is preliminary data.</text>
</comment>
<protein>
    <submittedName>
        <fullName evidence="1">Uncharacterized protein</fullName>
    </submittedName>
</protein>
<sequence length="88" mass="9680">MVGTLGTDGGREGDGGEQRASVPCGAREAGWRVWCKEKNNRWETLQSATNGKVHCVAVDEDEEILVIGNFRRNDSGKLHDVKSDHKLT</sequence>
<dbReference type="Proteomes" id="UP001057402">
    <property type="component" value="Chromosome 4"/>
</dbReference>
<gene>
    <name evidence="1" type="ORF">MLD38_014347</name>
</gene>
<reference evidence="2" key="1">
    <citation type="journal article" date="2023" name="Front. Plant Sci.">
        <title>Chromosomal-level genome assembly of Melastoma candidum provides insights into trichome evolution.</title>
        <authorList>
            <person name="Zhong Y."/>
            <person name="Wu W."/>
            <person name="Sun C."/>
            <person name="Zou P."/>
            <person name="Liu Y."/>
            <person name="Dai S."/>
            <person name="Zhou R."/>
        </authorList>
    </citation>
    <scope>NUCLEOTIDE SEQUENCE [LARGE SCALE GENOMIC DNA]</scope>
</reference>
<dbReference type="EMBL" id="CM042883">
    <property type="protein sequence ID" value="KAI4376605.1"/>
    <property type="molecule type" value="Genomic_DNA"/>
</dbReference>
<name>A0ACB9RCF5_9MYRT</name>